<evidence type="ECO:0000256" key="1">
    <source>
        <dbReference type="ARBA" id="ARBA00023015"/>
    </source>
</evidence>
<evidence type="ECO:0000256" key="3">
    <source>
        <dbReference type="ARBA" id="ARBA00023163"/>
    </source>
</evidence>
<dbReference type="Gene3D" id="1.10.10.10">
    <property type="entry name" value="Winged helix-like DNA-binding domain superfamily/Winged helix DNA-binding domain"/>
    <property type="match status" value="1"/>
</dbReference>
<organism evidence="5 6">
    <name type="scientific">Pedobacter cryoconitis</name>
    <dbReference type="NCBI Taxonomy" id="188932"/>
    <lineage>
        <taxon>Bacteria</taxon>
        <taxon>Pseudomonadati</taxon>
        <taxon>Bacteroidota</taxon>
        <taxon>Sphingobacteriia</taxon>
        <taxon>Sphingobacteriales</taxon>
        <taxon>Sphingobacteriaceae</taxon>
        <taxon>Pedobacter</taxon>
    </lineage>
</organism>
<dbReference type="PANTHER" id="PTHR38445:SF10">
    <property type="entry name" value="GNTR-FAMILY TRANSCRIPTIONAL REGULATOR"/>
    <property type="match status" value="1"/>
</dbReference>
<keyword evidence="3" id="KW-0804">Transcription</keyword>
<reference evidence="5 6" key="1">
    <citation type="submission" date="2020-08" db="EMBL/GenBank/DDBJ databases">
        <title>Genomic Encyclopedia of Type Strains, Phase IV (KMG-V): Genome sequencing to study the core and pangenomes of soil and plant-associated prokaryotes.</title>
        <authorList>
            <person name="Whitman W."/>
        </authorList>
    </citation>
    <scope>NUCLEOTIDE SEQUENCE [LARGE SCALE GENOMIC DNA]</scope>
    <source>
        <strain evidence="5 6">M2T3</strain>
    </source>
</reference>
<keyword evidence="1" id="KW-0805">Transcription regulation</keyword>
<gene>
    <name evidence="5" type="ORF">HDF25_000926</name>
</gene>
<dbReference type="AlphaFoldDB" id="A0A7X0J166"/>
<comment type="caution">
    <text evidence="5">The sequence shown here is derived from an EMBL/GenBank/DDBJ whole genome shotgun (WGS) entry which is preliminary data.</text>
</comment>
<dbReference type="Proteomes" id="UP000521017">
    <property type="component" value="Unassembled WGS sequence"/>
</dbReference>
<dbReference type="EMBL" id="JACHCC010000002">
    <property type="protein sequence ID" value="MBB6498789.1"/>
    <property type="molecule type" value="Genomic_DNA"/>
</dbReference>
<sequence length="338" mass="39139">MRNVFEKIQELEANPGYSKHEQLVLGFINAIDEKILVKGDRLPSVNTMIKETGFARETIVKGYKELIEKGIIESKNRMGYYLSNIDTRQMAKVALVMYAFDSIQETFHNAFRAAVGPDMHIDVFFHHQNIEIFETIINNINGKYNVYIVTPMPHPKTAGILKVLPPHKFLMTDRFEPMPGDFSYVIQEFEQSSYRIFVELLDTIRQFDEMVFFSRPNSDSPIEIVRAFKKFVKDYKINYSIKKEYVQGSVERGKVYFVCNDTQTWMLLKDCIAQNIKLGKDIGILSQDDDPVKEIICDGITTYSADFTLMAQKAAHFVRTQEKIQEIIPTVLKRRNSL</sequence>
<dbReference type="RefSeq" id="WP_184623226.1">
    <property type="nucleotide sequence ID" value="NZ_JACHCC010000002.1"/>
</dbReference>
<dbReference type="InterPro" id="IPR028082">
    <property type="entry name" value="Peripla_BP_I"/>
</dbReference>
<evidence type="ECO:0000313" key="5">
    <source>
        <dbReference type="EMBL" id="MBB6498789.1"/>
    </source>
</evidence>
<proteinExistence type="predicted"/>
<dbReference type="SUPFAM" id="SSF53822">
    <property type="entry name" value="Periplasmic binding protein-like I"/>
    <property type="match status" value="1"/>
</dbReference>
<dbReference type="CDD" id="cd07377">
    <property type="entry name" value="WHTH_GntR"/>
    <property type="match status" value="1"/>
</dbReference>
<evidence type="ECO:0000313" key="6">
    <source>
        <dbReference type="Proteomes" id="UP000521017"/>
    </source>
</evidence>
<accession>A0A7X0J166</accession>
<dbReference type="InterPro" id="IPR036390">
    <property type="entry name" value="WH_DNA-bd_sf"/>
</dbReference>
<protein>
    <submittedName>
        <fullName evidence="5">DNA-binding transcriptional regulator YhcF (GntR family)</fullName>
    </submittedName>
</protein>
<dbReference type="PANTHER" id="PTHR38445">
    <property type="entry name" value="HTH-TYPE TRANSCRIPTIONAL REPRESSOR YTRA"/>
    <property type="match status" value="1"/>
</dbReference>
<dbReference type="GO" id="GO:0003677">
    <property type="term" value="F:DNA binding"/>
    <property type="evidence" value="ECO:0007669"/>
    <property type="project" value="UniProtKB-KW"/>
</dbReference>
<keyword evidence="2 5" id="KW-0238">DNA-binding</keyword>
<dbReference type="Gene3D" id="3.40.50.2300">
    <property type="match status" value="1"/>
</dbReference>
<dbReference type="GO" id="GO:0003700">
    <property type="term" value="F:DNA-binding transcription factor activity"/>
    <property type="evidence" value="ECO:0007669"/>
    <property type="project" value="InterPro"/>
</dbReference>
<dbReference type="InterPro" id="IPR000524">
    <property type="entry name" value="Tscrpt_reg_HTH_GntR"/>
</dbReference>
<dbReference type="SUPFAM" id="SSF46785">
    <property type="entry name" value="Winged helix' DNA-binding domain"/>
    <property type="match status" value="1"/>
</dbReference>
<dbReference type="PROSITE" id="PS50949">
    <property type="entry name" value="HTH_GNTR"/>
    <property type="match status" value="1"/>
</dbReference>
<name>A0A7X0J166_9SPHI</name>
<dbReference type="InterPro" id="IPR036388">
    <property type="entry name" value="WH-like_DNA-bd_sf"/>
</dbReference>
<feature type="domain" description="HTH gntR-type" evidence="4">
    <location>
        <begin position="17"/>
        <end position="85"/>
    </location>
</feature>
<evidence type="ECO:0000256" key="2">
    <source>
        <dbReference type="ARBA" id="ARBA00023125"/>
    </source>
</evidence>
<evidence type="ECO:0000259" key="4">
    <source>
        <dbReference type="PROSITE" id="PS50949"/>
    </source>
</evidence>